<proteinExistence type="predicted"/>
<name>A0A8J7BX33_9CYAN</name>
<dbReference type="InterPro" id="IPR029062">
    <property type="entry name" value="Class_I_gatase-like"/>
</dbReference>
<evidence type="ECO:0000259" key="1">
    <source>
        <dbReference type="Pfam" id="PF01965"/>
    </source>
</evidence>
<dbReference type="EMBL" id="JACXAE010000048">
    <property type="protein sequence ID" value="MBD2772937.1"/>
    <property type="molecule type" value="Genomic_DNA"/>
</dbReference>
<dbReference type="SUPFAM" id="SSF52317">
    <property type="entry name" value="Class I glutamine amidotransferase-like"/>
    <property type="match status" value="1"/>
</dbReference>
<accession>A0A8J7BX33</accession>
<dbReference type="Gene3D" id="3.40.50.880">
    <property type="match status" value="1"/>
</dbReference>
<sequence length="229" mass="24390">MSNSQQYIVGLVMYPGMTTLDIVGPQAVFNALPGIKLHRIWKALLPIEADDGMVVVPDTTFADCPPLDVICIGGGLKQMAVEDDPEVLEFLKKQGSTAKFITSVCGGSMFLAKAGLLQGYRAATHWAMREELAKLGVEVGTERVVIDGNRMSGGGVTAGIDFGLKIAETLRGEEAAKIAQLLIEYNPAPPFDAGSPEKAGPELVQKAMSFVAEHLGLDQNPLLSQEPPL</sequence>
<reference evidence="2" key="1">
    <citation type="submission" date="2020-09" db="EMBL/GenBank/DDBJ databases">
        <title>Iningainema tapete sp. nov. (Scytonemataceae, Cyanobacteria) from greenhouses in central Florida (USA) produces two types of nodularin with biosynthetic potential for microcystin-LR and anabaenopeptins.</title>
        <authorList>
            <person name="Berthold D.E."/>
            <person name="Lefler F.W."/>
            <person name="Huang I.-S."/>
            <person name="Abdulla H."/>
            <person name="Zimba P.V."/>
            <person name="Laughinghouse H.D. IV."/>
        </authorList>
    </citation>
    <scope>NUCLEOTIDE SEQUENCE</scope>
    <source>
        <strain evidence="2">BLCCT55</strain>
    </source>
</reference>
<dbReference type="PANTHER" id="PTHR43130">
    <property type="entry name" value="ARAC-FAMILY TRANSCRIPTIONAL REGULATOR"/>
    <property type="match status" value="1"/>
</dbReference>
<dbReference type="InterPro" id="IPR052158">
    <property type="entry name" value="INH-QAR"/>
</dbReference>
<dbReference type="Pfam" id="PF01965">
    <property type="entry name" value="DJ-1_PfpI"/>
    <property type="match status" value="1"/>
</dbReference>
<organism evidence="2 3">
    <name type="scientific">Iningainema tapete BLCC-T55</name>
    <dbReference type="NCBI Taxonomy" id="2748662"/>
    <lineage>
        <taxon>Bacteria</taxon>
        <taxon>Bacillati</taxon>
        <taxon>Cyanobacteriota</taxon>
        <taxon>Cyanophyceae</taxon>
        <taxon>Nostocales</taxon>
        <taxon>Scytonemataceae</taxon>
        <taxon>Iningainema tapete</taxon>
    </lineage>
</organism>
<feature type="domain" description="DJ-1/PfpI" evidence="1">
    <location>
        <begin position="11"/>
        <end position="168"/>
    </location>
</feature>
<evidence type="ECO:0000313" key="3">
    <source>
        <dbReference type="Proteomes" id="UP000629098"/>
    </source>
</evidence>
<comment type="caution">
    <text evidence="2">The sequence shown here is derived from an EMBL/GenBank/DDBJ whole genome shotgun (WGS) entry which is preliminary data.</text>
</comment>
<dbReference type="CDD" id="cd03139">
    <property type="entry name" value="GATase1_PfpI_2"/>
    <property type="match status" value="1"/>
</dbReference>
<dbReference type="PANTHER" id="PTHR43130:SF2">
    <property type="entry name" value="DJ-1_PFPI DOMAIN-CONTAINING PROTEIN"/>
    <property type="match status" value="1"/>
</dbReference>
<dbReference type="RefSeq" id="WP_190828118.1">
    <property type="nucleotide sequence ID" value="NZ_CAWPPI010000048.1"/>
</dbReference>
<dbReference type="InterPro" id="IPR002818">
    <property type="entry name" value="DJ-1/PfpI"/>
</dbReference>
<evidence type="ECO:0000313" key="2">
    <source>
        <dbReference type="EMBL" id="MBD2772937.1"/>
    </source>
</evidence>
<keyword evidence="3" id="KW-1185">Reference proteome</keyword>
<dbReference type="GO" id="GO:0006355">
    <property type="term" value="P:regulation of DNA-templated transcription"/>
    <property type="evidence" value="ECO:0007669"/>
    <property type="project" value="TreeGrafter"/>
</dbReference>
<gene>
    <name evidence="2" type="ORF">ICL16_12850</name>
</gene>
<dbReference type="Proteomes" id="UP000629098">
    <property type="component" value="Unassembled WGS sequence"/>
</dbReference>
<dbReference type="AlphaFoldDB" id="A0A8J7BX33"/>
<protein>
    <submittedName>
        <fullName evidence="2">DJ-1/PfpI family protein</fullName>
    </submittedName>
</protein>